<dbReference type="KEGG" id="cbei:LF65_05756"/>
<dbReference type="AlphaFoldDB" id="A0A0B5QWB7"/>
<dbReference type="OrthoDB" id="1952652at2"/>
<evidence type="ECO:0000313" key="2">
    <source>
        <dbReference type="Proteomes" id="UP000031866"/>
    </source>
</evidence>
<gene>
    <name evidence="1" type="ORF">LF65_05756</name>
</gene>
<organism evidence="1 2">
    <name type="scientific">Clostridium beijerinckii</name>
    <name type="common">Clostridium MP</name>
    <dbReference type="NCBI Taxonomy" id="1520"/>
    <lineage>
        <taxon>Bacteria</taxon>
        <taxon>Bacillati</taxon>
        <taxon>Bacillota</taxon>
        <taxon>Clostridia</taxon>
        <taxon>Eubacteriales</taxon>
        <taxon>Clostridiaceae</taxon>
        <taxon>Clostridium</taxon>
    </lineage>
</organism>
<accession>A0A0B5QWB7</accession>
<dbReference type="Proteomes" id="UP000031866">
    <property type="component" value="Chromosome"/>
</dbReference>
<reference evidence="2" key="1">
    <citation type="submission" date="2014-12" db="EMBL/GenBank/DDBJ databases">
        <title>Genome sequence of Clostridium beijerinckii strain 59B.</title>
        <authorList>
            <person name="Little G.T."/>
            <person name="Minton N.P."/>
        </authorList>
    </citation>
    <scope>NUCLEOTIDE SEQUENCE [LARGE SCALE GENOMIC DNA]</scope>
    <source>
        <strain evidence="2">59B</strain>
    </source>
</reference>
<evidence type="ECO:0000313" key="1">
    <source>
        <dbReference type="EMBL" id="AJH02258.1"/>
    </source>
</evidence>
<dbReference type="EMBL" id="CP010086">
    <property type="protein sequence ID" value="AJH02258.1"/>
    <property type="molecule type" value="Genomic_DNA"/>
</dbReference>
<sequence length="177" mass="20987">MNKLLIPINDDTFKAKVNIRFNNILDGLYSFKNFTLVASDIDDGENKLIKLIEYIFEINNSNAYIDFYINKISPEDKNTLFHLLSDEDKDIFTSYLNFDEHTGVFFRLVDKELIPFLVRLNTREIFFVTFYFTNKPITIWGNYDLNFPCFFNAQEDFEFYYNISKSFGLLINSDSED</sequence>
<name>A0A0B5QWB7_CLOBE</name>
<dbReference type="RefSeq" id="WP_041900765.1">
    <property type="nucleotide sequence ID" value="NZ_CP010086.2"/>
</dbReference>
<protein>
    <submittedName>
        <fullName evidence="1">Uncharacterized protein</fullName>
    </submittedName>
</protein>
<proteinExistence type="predicted"/>